<reference evidence="2 3" key="1">
    <citation type="submission" date="2018-04" db="EMBL/GenBank/DDBJ databases">
        <title>Novel Campyloabacter and Helicobacter Species and Strains.</title>
        <authorList>
            <person name="Mannion A.J."/>
            <person name="Shen Z."/>
            <person name="Fox J.G."/>
        </authorList>
    </citation>
    <scope>NUCLEOTIDE SEQUENCE [LARGE SCALE GENOMIC DNA]</scope>
    <source>
        <strain evidence="2 3">MIT 17-337</strain>
    </source>
</reference>
<comment type="caution">
    <text evidence="2">The sequence shown here is derived from an EMBL/GenBank/DDBJ whole genome shotgun (WGS) entry which is preliminary data.</text>
</comment>
<organism evidence="2 3">
    <name type="scientific">Helicobacter didelphidarum</name>
    <dbReference type="NCBI Taxonomy" id="2040648"/>
    <lineage>
        <taxon>Bacteria</taxon>
        <taxon>Pseudomonadati</taxon>
        <taxon>Campylobacterota</taxon>
        <taxon>Epsilonproteobacteria</taxon>
        <taxon>Campylobacterales</taxon>
        <taxon>Helicobacteraceae</taxon>
        <taxon>Helicobacter</taxon>
    </lineage>
</organism>
<dbReference type="Proteomes" id="UP000256379">
    <property type="component" value="Unassembled WGS sequence"/>
</dbReference>
<sequence length="122" mass="13471">MGILRFLAVSGASFALGYGFKKMLDDMDESRDNTTARINNYGIKQYKSPIFDTSVGNKEGFKDNKEKYSMDNGKFSGMGAAIMSAAQSIFAQSQADTKNVNGQNNNHRNTNDPDLKVYSSNF</sequence>
<gene>
    <name evidence="2" type="ORF">CQA53_00035</name>
</gene>
<feature type="region of interest" description="Disordered" evidence="1">
    <location>
        <begin position="94"/>
        <end position="122"/>
    </location>
</feature>
<accession>A0A3D8IQ99</accession>
<dbReference type="AlphaFoldDB" id="A0A3D8IQ99"/>
<protein>
    <submittedName>
        <fullName evidence="2">Uncharacterized protein</fullName>
    </submittedName>
</protein>
<evidence type="ECO:0000313" key="3">
    <source>
        <dbReference type="Proteomes" id="UP000256379"/>
    </source>
</evidence>
<dbReference type="RefSeq" id="WP_115541986.1">
    <property type="nucleotide sequence ID" value="NZ_NXLQ01000001.1"/>
</dbReference>
<proteinExistence type="predicted"/>
<evidence type="ECO:0000313" key="2">
    <source>
        <dbReference type="EMBL" id="RDU67458.1"/>
    </source>
</evidence>
<feature type="compositionally biased region" description="Polar residues" evidence="1">
    <location>
        <begin position="96"/>
        <end position="108"/>
    </location>
</feature>
<dbReference type="EMBL" id="NXLQ01000001">
    <property type="protein sequence ID" value="RDU67458.1"/>
    <property type="molecule type" value="Genomic_DNA"/>
</dbReference>
<keyword evidence="3" id="KW-1185">Reference proteome</keyword>
<evidence type="ECO:0000256" key="1">
    <source>
        <dbReference type="SAM" id="MobiDB-lite"/>
    </source>
</evidence>
<name>A0A3D8IQ99_9HELI</name>